<evidence type="ECO:0000256" key="9">
    <source>
        <dbReference type="ARBA" id="ARBA00023004"/>
    </source>
</evidence>
<dbReference type="PANTHER" id="PTHR11780">
    <property type="entry name" value="NADH-UBIQUINONE OXIDOREDUCTASE FLAVOPROTEIN 1 NDUFV1"/>
    <property type="match status" value="1"/>
</dbReference>
<dbReference type="Pfam" id="PF10589">
    <property type="entry name" value="NADH_4Fe-4S"/>
    <property type="match status" value="1"/>
</dbReference>
<keyword evidence="15" id="KW-0560">Oxidoreductase</keyword>
<dbReference type="InterPro" id="IPR019575">
    <property type="entry name" value="Nuop51_4Fe4S-bd"/>
</dbReference>
<dbReference type="FunFam" id="1.20.1440.230:FF:000001">
    <property type="entry name" value="Mitochondrial NADH dehydrogenase flavoprotein 1"/>
    <property type="match status" value="1"/>
</dbReference>
<dbReference type="Pfam" id="PF01512">
    <property type="entry name" value="Complex1_51K"/>
    <property type="match status" value="1"/>
</dbReference>
<dbReference type="Gene3D" id="3.10.20.600">
    <property type="match status" value="1"/>
</dbReference>
<dbReference type="eggNOG" id="COG1894">
    <property type="taxonomic scope" value="Bacteria"/>
</dbReference>
<dbReference type="SUPFAM" id="SSF142984">
    <property type="entry name" value="Nqo1 middle domain-like"/>
    <property type="match status" value="1"/>
</dbReference>
<gene>
    <name evidence="15" type="ORF">GEMMAAP_08980</name>
</gene>
<comment type="cofactor">
    <cofactor evidence="2 13">
        <name>[4Fe-4S] cluster</name>
        <dbReference type="ChEBI" id="CHEBI:49883"/>
    </cofactor>
</comment>
<dbReference type="GO" id="GO:0046872">
    <property type="term" value="F:metal ion binding"/>
    <property type="evidence" value="ECO:0007669"/>
    <property type="project" value="UniProtKB-KW"/>
</dbReference>
<feature type="domain" description="NADH-ubiquinone oxidoreductase 51kDa subunit iron-sulphur binding" evidence="14">
    <location>
        <begin position="338"/>
        <end position="383"/>
    </location>
</feature>
<proteinExistence type="inferred from homology"/>
<keyword evidence="8" id="KW-1278">Translocase</keyword>
<dbReference type="InterPro" id="IPR011538">
    <property type="entry name" value="Nuo51_FMN-bd"/>
</dbReference>
<dbReference type="GO" id="GO:0003954">
    <property type="term" value="F:NADH dehydrogenase activity"/>
    <property type="evidence" value="ECO:0007669"/>
    <property type="project" value="TreeGrafter"/>
</dbReference>
<comment type="catalytic activity">
    <reaction evidence="12 13">
        <text>a quinone + NADH + 5 H(+)(in) = a quinol + NAD(+) + 4 H(+)(out)</text>
        <dbReference type="Rhea" id="RHEA:57888"/>
        <dbReference type="ChEBI" id="CHEBI:15378"/>
        <dbReference type="ChEBI" id="CHEBI:24646"/>
        <dbReference type="ChEBI" id="CHEBI:57540"/>
        <dbReference type="ChEBI" id="CHEBI:57945"/>
        <dbReference type="ChEBI" id="CHEBI:132124"/>
    </reaction>
</comment>
<dbReference type="InterPro" id="IPR037225">
    <property type="entry name" value="Nuo51_FMN-bd_sf"/>
</dbReference>
<comment type="function">
    <text evidence="13">NDH-1 shuttles electrons from NADH, via FMN and iron-sulfur (Fe-S) centers, to quinones in the respiratory chain.</text>
</comment>
<keyword evidence="5 13" id="KW-0285">Flavoprotein</keyword>
<name>A0A143BK92_9BACT</name>
<dbReference type="KEGG" id="gph:GEMMAAP_08980"/>
<dbReference type="Gene3D" id="6.10.250.1450">
    <property type="match status" value="1"/>
</dbReference>
<evidence type="ECO:0000256" key="1">
    <source>
        <dbReference type="ARBA" id="ARBA00001917"/>
    </source>
</evidence>
<dbReference type="InterPro" id="IPR001949">
    <property type="entry name" value="NADH-UbQ_OxRdtase_51kDa_CS"/>
</dbReference>
<dbReference type="EMBL" id="CP011454">
    <property type="protein sequence ID" value="AMW04932.1"/>
    <property type="molecule type" value="Genomic_DNA"/>
</dbReference>
<evidence type="ECO:0000256" key="3">
    <source>
        <dbReference type="ARBA" id="ARBA00007523"/>
    </source>
</evidence>
<protein>
    <recommendedName>
        <fullName evidence="13">NADH-quinone oxidoreductase subunit F</fullName>
        <ecNumber evidence="13">7.1.1.-</ecNumber>
    </recommendedName>
</protein>
<evidence type="ECO:0000256" key="4">
    <source>
        <dbReference type="ARBA" id="ARBA00022485"/>
    </source>
</evidence>
<evidence type="ECO:0000313" key="15">
    <source>
        <dbReference type="EMBL" id="AMW04932.1"/>
    </source>
</evidence>
<evidence type="ECO:0000256" key="8">
    <source>
        <dbReference type="ARBA" id="ARBA00022967"/>
    </source>
</evidence>
<evidence type="ECO:0000313" key="16">
    <source>
        <dbReference type="Proteomes" id="UP000076404"/>
    </source>
</evidence>
<dbReference type="SMART" id="SM00928">
    <property type="entry name" value="NADH_4Fe-4S"/>
    <property type="match status" value="1"/>
</dbReference>
<dbReference type="GO" id="GO:0008137">
    <property type="term" value="F:NADH dehydrogenase (ubiquinone) activity"/>
    <property type="evidence" value="ECO:0007669"/>
    <property type="project" value="InterPro"/>
</dbReference>
<evidence type="ECO:0000256" key="2">
    <source>
        <dbReference type="ARBA" id="ARBA00001966"/>
    </source>
</evidence>
<keyword evidence="10 13" id="KW-0411">Iron-sulfur</keyword>
<dbReference type="InterPro" id="IPR019554">
    <property type="entry name" value="Soluble_ligand-bd"/>
</dbReference>
<dbReference type="GO" id="GO:0051287">
    <property type="term" value="F:NAD binding"/>
    <property type="evidence" value="ECO:0007669"/>
    <property type="project" value="UniProtKB-UniRule"/>
</dbReference>
<evidence type="ECO:0000256" key="11">
    <source>
        <dbReference type="ARBA" id="ARBA00023027"/>
    </source>
</evidence>
<dbReference type="SUPFAM" id="SSF140490">
    <property type="entry name" value="Nqo1C-terminal domain-like"/>
    <property type="match status" value="1"/>
</dbReference>
<dbReference type="PANTHER" id="PTHR11780:SF10">
    <property type="entry name" value="NADH DEHYDROGENASE [UBIQUINONE] FLAVOPROTEIN 1, MITOCHONDRIAL"/>
    <property type="match status" value="1"/>
</dbReference>
<comment type="cofactor">
    <cofactor evidence="1 13">
        <name>FMN</name>
        <dbReference type="ChEBI" id="CHEBI:58210"/>
    </cofactor>
</comment>
<dbReference type="Gene3D" id="3.40.50.11540">
    <property type="entry name" value="NADH-ubiquinone oxidoreductase 51kDa subunit"/>
    <property type="match status" value="1"/>
</dbReference>
<evidence type="ECO:0000256" key="5">
    <source>
        <dbReference type="ARBA" id="ARBA00022630"/>
    </source>
</evidence>
<dbReference type="PROSITE" id="PS00644">
    <property type="entry name" value="COMPLEX1_51K_1"/>
    <property type="match status" value="1"/>
</dbReference>
<accession>A0A143BK92</accession>
<organism evidence="15 16">
    <name type="scientific">Gemmatimonas phototrophica</name>
    <dbReference type="NCBI Taxonomy" id="1379270"/>
    <lineage>
        <taxon>Bacteria</taxon>
        <taxon>Pseudomonadati</taxon>
        <taxon>Gemmatimonadota</taxon>
        <taxon>Gemmatimonadia</taxon>
        <taxon>Gemmatimonadales</taxon>
        <taxon>Gemmatimonadaceae</taxon>
        <taxon>Gemmatimonas</taxon>
    </lineage>
</organism>
<dbReference type="RefSeq" id="WP_026850803.1">
    <property type="nucleotide sequence ID" value="NZ_CP011454.1"/>
</dbReference>
<dbReference type="GO" id="GO:0010181">
    <property type="term" value="F:FMN binding"/>
    <property type="evidence" value="ECO:0007669"/>
    <property type="project" value="InterPro"/>
</dbReference>
<evidence type="ECO:0000259" key="14">
    <source>
        <dbReference type="SMART" id="SM00928"/>
    </source>
</evidence>
<sequence length="442" mass="47781">MGYPHPSHPRETPILSKYFGDAEARTLEGWRARGGYEALQKALFTDPQELQTIVKDSGLRGRGGAGFPTGMKWSFMKPDGKTHYLCCNADESEPGTFKDREIMRWTPHGLVEGVALAAHAIYAQTAYIYIRGEFTEPYARVTAAVEEAYAAGILGANAMGSGKQVDVHVHRGAGAYICGEETALMNSLEGRRGNPRIKPPFPAVAGLFGKPTTINNVETLTTVPYIIKNGAEWYKQFGRPDNPKSIGTKLFSVCGNITRPGNYEVALGFPFKDFLYDLCGGPLPGREIKAVIPGGSSVPILTREEAEGAIMDYEGMVAAGTMLGSGGAIVFDDRQCMVRQIARLTRFYAHESCAQCSQCREGTAWITRIMERIRDGEGTAEDLDTLVSIADGMSGKTICVLSDSCATPVMSGLKKFRHEFEAKIAANPAMVTVPGALRASAA</sequence>
<dbReference type="GO" id="GO:0051539">
    <property type="term" value="F:4 iron, 4 sulfur cluster binding"/>
    <property type="evidence" value="ECO:0007669"/>
    <property type="project" value="UniProtKB-UniRule"/>
</dbReference>
<dbReference type="GO" id="GO:0048038">
    <property type="term" value="F:quinone binding"/>
    <property type="evidence" value="ECO:0007669"/>
    <property type="project" value="UniProtKB-KW"/>
</dbReference>
<dbReference type="Gene3D" id="1.20.1440.230">
    <property type="entry name" value="NADH-ubiquinone oxidoreductase 51kDa subunit, iron-sulphur binding domain"/>
    <property type="match status" value="1"/>
</dbReference>
<keyword evidence="6 13" id="KW-0288">FMN</keyword>
<keyword evidence="16" id="KW-1185">Reference proteome</keyword>
<keyword evidence="11 13" id="KW-0520">NAD</keyword>
<comment type="similarity">
    <text evidence="3 13">Belongs to the complex I 51 kDa subunit family.</text>
</comment>
<dbReference type="AlphaFoldDB" id="A0A143BK92"/>
<dbReference type="EC" id="7.1.1.-" evidence="13"/>
<dbReference type="GO" id="GO:0045333">
    <property type="term" value="P:cellular respiration"/>
    <property type="evidence" value="ECO:0007669"/>
    <property type="project" value="TreeGrafter"/>
</dbReference>
<dbReference type="SUPFAM" id="SSF142019">
    <property type="entry name" value="Nqo1 FMN-binding domain-like"/>
    <property type="match status" value="1"/>
</dbReference>
<keyword evidence="4 13" id="KW-0004">4Fe-4S</keyword>
<dbReference type="Proteomes" id="UP000076404">
    <property type="component" value="Chromosome"/>
</dbReference>
<dbReference type="STRING" id="1379270.GEMMAAP_08980"/>
<keyword evidence="13" id="KW-0874">Quinone</keyword>
<keyword evidence="9 13" id="KW-0408">Iron</keyword>
<dbReference type="InterPro" id="IPR050837">
    <property type="entry name" value="ComplexI_51kDa_subunit"/>
</dbReference>
<reference evidence="15 16" key="2">
    <citation type="journal article" date="2016" name="Environ. Microbiol. Rep.">
        <title>Metagenomic evidence for the presence of phototrophic Gemmatimonadetes bacteria in diverse environments.</title>
        <authorList>
            <person name="Zeng Y."/>
            <person name="Baumbach J."/>
            <person name="Barbosa E.G."/>
            <person name="Azevedo V."/>
            <person name="Zhang C."/>
            <person name="Koblizek M."/>
        </authorList>
    </citation>
    <scope>NUCLEOTIDE SEQUENCE [LARGE SCALE GENOMIC DNA]</scope>
    <source>
        <strain evidence="15 16">AP64</strain>
    </source>
</reference>
<dbReference type="FunFam" id="3.40.50.11540:FF:000001">
    <property type="entry name" value="NADH dehydrogenase [ubiquinone] flavoprotein 1, mitochondrial"/>
    <property type="match status" value="1"/>
</dbReference>
<keyword evidence="7 13" id="KW-0479">Metal-binding</keyword>
<evidence type="ECO:0000256" key="13">
    <source>
        <dbReference type="RuleBase" id="RU364066"/>
    </source>
</evidence>
<dbReference type="InterPro" id="IPR011537">
    <property type="entry name" value="NADH-UbQ_OxRdtase_suF"/>
</dbReference>
<reference evidence="15 16" key="1">
    <citation type="journal article" date="2014" name="Proc. Natl. Acad. Sci. U.S.A.">
        <title>Functional type 2 photosynthetic reaction centers found in the rare bacterial phylum Gemmatimonadetes.</title>
        <authorList>
            <person name="Zeng Y."/>
            <person name="Feng F."/>
            <person name="Medova H."/>
            <person name="Dean J."/>
            <person name="Koblizek M."/>
        </authorList>
    </citation>
    <scope>NUCLEOTIDE SEQUENCE [LARGE SCALE GENOMIC DNA]</scope>
    <source>
        <strain evidence="15 16">AP64</strain>
    </source>
</reference>
<dbReference type="Pfam" id="PF10531">
    <property type="entry name" value="SLBB"/>
    <property type="match status" value="1"/>
</dbReference>
<evidence type="ECO:0000256" key="10">
    <source>
        <dbReference type="ARBA" id="ARBA00023014"/>
    </source>
</evidence>
<dbReference type="NCBIfam" id="TIGR01959">
    <property type="entry name" value="nuoF_fam"/>
    <property type="match status" value="1"/>
</dbReference>
<evidence type="ECO:0000256" key="7">
    <source>
        <dbReference type="ARBA" id="ARBA00022723"/>
    </source>
</evidence>
<evidence type="ECO:0000256" key="6">
    <source>
        <dbReference type="ARBA" id="ARBA00022643"/>
    </source>
</evidence>
<evidence type="ECO:0000256" key="12">
    <source>
        <dbReference type="ARBA" id="ARBA00047712"/>
    </source>
</evidence>
<dbReference type="NCBIfam" id="NF010120">
    <property type="entry name" value="PRK13596.1"/>
    <property type="match status" value="1"/>
</dbReference>
<dbReference type="InterPro" id="IPR037207">
    <property type="entry name" value="Nuop51_4Fe4S-bd_sf"/>
</dbReference>
<dbReference type="OrthoDB" id="9761899at2"/>